<feature type="region of interest" description="Disordered" evidence="1">
    <location>
        <begin position="504"/>
        <end position="550"/>
    </location>
</feature>
<gene>
    <name evidence="3" type="ORF">IAD42_00325</name>
</gene>
<feature type="chain" id="PRO_5039459318" evidence="2">
    <location>
        <begin position="25"/>
        <end position="550"/>
    </location>
</feature>
<feature type="compositionally biased region" description="Gly residues" evidence="1">
    <location>
        <begin position="519"/>
        <end position="529"/>
    </location>
</feature>
<evidence type="ECO:0000256" key="1">
    <source>
        <dbReference type="SAM" id="MobiDB-lite"/>
    </source>
</evidence>
<feature type="region of interest" description="Disordered" evidence="1">
    <location>
        <begin position="31"/>
        <end position="53"/>
    </location>
</feature>
<dbReference type="EMBL" id="DVJS01000010">
    <property type="protein sequence ID" value="HIS96400.1"/>
    <property type="molecule type" value="Genomic_DNA"/>
</dbReference>
<keyword evidence="2" id="KW-0732">Signal</keyword>
<evidence type="ECO:0000256" key="2">
    <source>
        <dbReference type="SAM" id="SignalP"/>
    </source>
</evidence>
<dbReference type="PROSITE" id="PS51257">
    <property type="entry name" value="PROKAR_LIPOPROTEIN"/>
    <property type="match status" value="1"/>
</dbReference>
<reference evidence="3" key="1">
    <citation type="submission" date="2020-10" db="EMBL/GenBank/DDBJ databases">
        <authorList>
            <person name="Gilroy R."/>
        </authorList>
    </citation>
    <scope>NUCLEOTIDE SEQUENCE</scope>
    <source>
        <strain evidence="3">ChiHecec3B27-6122</strain>
    </source>
</reference>
<dbReference type="Proteomes" id="UP000886876">
    <property type="component" value="Unassembled WGS sequence"/>
</dbReference>
<dbReference type="AlphaFoldDB" id="A0A9D1K7A3"/>
<organism evidence="3 4">
    <name type="scientific">Candidatus Scatomorpha pullistercoris</name>
    <dbReference type="NCBI Taxonomy" id="2840929"/>
    <lineage>
        <taxon>Bacteria</taxon>
        <taxon>Bacillati</taxon>
        <taxon>Bacillota</taxon>
        <taxon>Clostridia</taxon>
        <taxon>Eubacteriales</taxon>
        <taxon>Candidatus Scatomorpha</taxon>
    </lineage>
</organism>
<dbReference type="InterPro" id="IPR025584">
    <property type="entry name" value="Cthe_2159"/>
</dbReference>
<comment type="caution">
    <text evidence="3">The sequence shown here is derived from an EMBL/GenBank/DDBJ whole genome shotgun (WGS) entry which is preliminary data.</text>
</comment>
<evidence type="ECO:0000313" key="4">
    <source>
        <dbReference type="Proteomes" id="UP000886876"/>
    </source>
</evidence>
<accession>A0A9D1K7A3</accession>
<name>A0A9D1K7A3_9FIRM</name>
<reference evidence="3" key="2">
    <citation type="journal article" date="2021" name="PeerJ">
        <title>Extensive microbial diversity within the chicken gut microbiome revealed by metagenomics and culture.</title>
        <authorList>
            <person name="Gilroy R."/>
            <person name="Ravi A."/>
            <person name="Getino M."/>
            <person name="Pursley I."/>
            <person name="Horton D.L."/>
            <person name="Alikhan N.F."/>
            <person name="Baker D."/>
            <person name="Gharbi K."/>
            <person name="Hall N."/>
            <person name="Watson M."/>
            <person name="Adriaenssens E.M."/>
            <person name="Foster-Nyarko E."/>
            <person name="Jarju S."/>
            <person name="Secka A."/>
            <person name="Antonio M."/>
            <person name="Oren A."/>
            <person name="Chaudhuri R.R."/>
            <person name="La Ragione R."/>
            <person name="Hildebrand F."/>
            <person name="Pallen M.J."/>
        </authorList>
    </citation>
    <scope>NUCLEOTIDE SEQUENCE</scope>
    <source>
        <strain evidence="3">ChiHecec3B27-6122</strain>
    </source>
</reference>
<protein>
    <submittedName>
        <fullName evidence="3">Carbohydrate-binding domain-containing protein</fullName>
    </submittedName>
</protein>
<dbReference type="Pfam" id="PF14262">
    <property type="entry name" value="Cthe_2159"/>
    <property type="match status" value="1"/>
</dbReference>
<sequence>MKINIRILVSILLCALLTLSGCGAQDVTAQTDPAAGTDTPEESPSAGTDAASASSIFSDRDLAGSYDEAEAVAIMLEGESASCSSDAVSVDGGQIVIGAEGVYVVSGTLDDGQIIVNAGETDKVQLVLKGADITCGSSAAIYALEADKVFITLAEGTENRLANGGEYIAIDDNNIDAVIFAKTDLTLNGSGSLSIDAQAGHGVVSKDDLVIAGGSYTIAAASHGLSGKDSVAIASGNFVISSGKDGIHSENSDDLTLGTLYIASGSFDITSQGDAVSAQGELQIDGGDFELYTGEGSASVEMSTGDDFGGMGGPFGWTDTGAQTQDDEDSVSQKGIKGESAFTISGGSFVIDSADDCLHAGGAMLIIAGEFELSSGDDAVHCDDALIIEGGSYDIPYCYEGIEGLSLTIEDGEFDIVSNDDGLNAAGGADSSGFGGFGGRQPDSFDSSSDSFISINGGSFRIVSSGDCIDSNGDLTINGGTLDLTCNGNGDTAIDCDGSYANNGGEVSTNDGSENNPGQMGGGQRGDMGGQTPAGPGDRREPGGQTLGAA</sequence>
<proteinExistence type="predicted"/>
<feature type="signal peptide" evidence="2">
    <location>
        <begin position="1"/>
        <end position="24"/>
    </location>
</feature>
<evidence type="ECO:0000313" key="3">
    <source>
        <dbReference type="EMBL" id="HIS96400.1"/>
    </source>
</evidence>
<feature type="compositionally biased region" description="Polar residues" evidence="1">
    <location>
        <begin position="504"/>
        <end position="517"/>
    </location>
</feature>